<proteinExistence type="predicted"/>
<evidence type="ECO:0000256" key="4">
    <source>
        <dbReference type="ARBA" id="ARBA00023136"/>
    </source>
</evidence>
<name>A0AAF0EGW7_9BASI</name>
<gene>
    <name evidence="8" type="ORF">MEQU1_000789</name>
</gene>
<dbReference type="EMBL" id="CP119901">
    <property type="protein sequence ID" value="WFD22127.1"/>
    <property type="molecule type" value="Genomic_DNA"/>
</dbReference>
<dbReference type="PANTHER" id="PTHR15948:SF0">
    <property type="entry name" value="GOLGI PH REGULATOR A-RELATED"/>
    <property type="match status" value="1"/>
</dbReference>
<protein>
    <recommendedName>
        <fullName evidence="10">Golgi pH regulator</fullName>
    </recommendedName>
</protein>
<dbReference type="Proteomes" id="UP001214415">
    <property type="component" value="Chromosome 2"/>
</dbReference>
<organism evidence="8 9">
    <name type="scientific">Malassezia equina</name>
    <dbReference type="NCBI Taxonomy" id="1381935"/>
    <lineage>
        <taxon>Eukaryota</taxon>
        <taxon>Fungi</taxon>
        <taxon>Dikarya</taxon>
        <taxon>Basidiomycota</taxon>
        <taxon>Ustilaginomycotina</taxon>
        <taxon>Malasseziomycetes</taxon>
        <taxon>Malasseziales</taxon>
        <taxon>Malasseziaceae</taxon>
        <taxon>Malassezia</taxon>
    </lineage>
</organism>
<evidence type="ECO:0000256" key="3">
    <source>
        <dbReference type="ARBA" id="ARBA00022989"/>
    </source>
</evidence>
<dbReference type="InterPro" id="IPR015672">
    <property type="entry name" value="GPHR/GTG"/>
</dbReference>
<evidence type="ECO:0008006" key="10">
    <source>
        <dbReference type="Google" id="ProtNLM"/>
    </source>
</evidence>
<dbReference type="Pfam" id="PF12537">
    <property type="entry name" value="GPHR_N"/>
    <property type="match status" value="1"/>
</dbReference>
<feature type="transmembrane region" description="Helical" evidence="5">
    <location>
        <begin position="85"/>
        <end position="107"/>
    </location>
</feature>
<dbReference type="PANTHER" id="PTHR15948">
    <property type="entry name" value="G-PROTEIN COUPLED RECEPTOR 89-RELATED"/>
    <property type="match status" value="1"/>
</dbReference>
<evidence type="ECO:0000259" key="7">
    <source>
        <dbReference type="Pfam" id="PF12537"/>
    </source>
</evidence>
<feature type="transmembrane region" description="Helical" evidence="5">
    <location>
        <begin position="318"/>
        <end position="339"/>
    </location>
</feature>
<feature type="domain" description="Golgi pH regulator conserved" evidence="7">
    <location>
        <begin position="187"/>
        <end position="250"/>
    </location>
</feature>
<keyword evidence="3 5" id="KW-1133">Transmembrane helix</keyword>
<dbReference type="InterPro" id="IPR022535">
    <property type="entry name" value="Golgi_pH-regulator_cons_dom"/>
</dbReference>
<evidence type="ECO:0000256" key="2">
    <source>
        <dbReference type="ARBA" id="ARBA00022692"/>
    </source>
</evidence>
<evidence type="ECO:0000313" key="9">
    <source>
        <dbReference type="Proteomes" id="UP001214415"/>
    </source>
</evidence>
<feature type="transmembrane region" description="Helical" evidence="5">
    <location>
        <begin position="193"/>
        <end position="216"/>
    </location>
</feature>
<keyword evidence="9" id="KW-1185">Reference proteome</keyword>
<feature type="transmembrane region" description="Helical" evidence="5">
    <location>
        <begin position="376"/>
        <end position="397"/>
    </location>
</feature>
<feature type="transmembrane region" description="Helical" evidence="5">
    <location>
        <begin position="461"/>
        <end position="484"/>
    </location>
</feature>
<dbReference type="AlphaFoldDB" id="A0AAF0EGW7"/>
<evidence type="ECO:0000259" key="6">
    <source>
        <dbReference type="Pfam" id="PF12430"/>
    </source>
</evidence>
<feature type="transmembrane region" description="Helical" evidence="5">
    <location>
        <begin position="119"/>
        <end position="142"/>
    </location>
</feature>
<dbReference type="Pfam" id="PF12430">
    <property type="entry name" value="ABA_GPCR"/>
    <property type="match status" value="1"/>
</dbReference>
<evidence type="ECO:0000313" key="8">
    <source>
        <dbReference type="EMBL" id="WFD22127.1"/>
    </source>
</evidence>
<sequence>MPGRGGTIVVVLLLRLVLFVGAYGALPWLIGEARYVSLESQSETPDEIHLLPSVSHARTRSVPQSARLARLLHQSFVQSISLPSILFYVAVEESLILFVLVLLEHIYLHGPTLLLQWRISLTAVILCIVLWLPLCASALLCFGGARGRWVTTRAVASLSLFVGWCWAFLRVPLPSAMASTASGWSGGILARTAMIGVSLIAVLSGSVAAGAMGDSYELMIRRRRRWGEQDVAATRTSFQRTVKELQMKRAAADDVEAELEAGGARSSWTRWWYRSQKDRELALLRSEITGLSAVANAMRSDLEHQEAQERRVQYVRTWPGYVMLLGGYLFSAYCMARLMQCVLNMLVFGYELSSTRDLVSTCLAQAMRWLGLQVDVAAWSPRISFLMVGGLIVMRLRRILGGLSSVIQSVSTGISTQLLVLFTAQVLCIYVLAALIQLHAGASTAMDKSALLASLPEFQRVFGRVFDVAFLASASVTGAARWYAWHADVSLHRG</sequence>
<feature type="transmembrane region" description="Helical" evidence="5">
    <location>
        <begin position="6"/>
        <end position="30"/>
    </location>
</feature>
<keyword evidence="2 5" id="KW-0812">Transmembrane</keyword>
<feature type="transmembrane region" description="Helical" evidence="5">
    <location>
        <begin position="154"/>
        <end position="173"/>
    </location>
</feature>
<reference evidence="8" key="1">
    <citation type="submission" date="2023-03" db="EMBL/GenBank/DDBJ databases">
        <title>Mating type loci evolution in Malassezia.</title>
        <authorList>
            <person name="Coelho M.A."/>
        </authorList>
    </citation>
    <scope>NUCLEOTIDE SEQUENCE</scope>
    <source>
        <strain evidence="8">CBS 12830</strain>
    </source>
</reference>
<comment type="subcellular location">
    <subcellularLocation>
        <location evidence="1">Membrane</location>
        <topology evidence="1">Multi-pass membrane protein</topology>
    </subcellularLocation>
</comment>
<accession>A0AAF0EGW7</accession>
<evidence type="ECO:0000256" key="5">
    <source>
        <dbReference type="SAM" id="Phobius"/>
    </source>
</evidence>
<keyword evidence="4 5" id="KW-0472">Membrane</keyword>
<dbReference type="InterPro" id="IPR025969">
    <property type="entry name" value="ABA_GPCR_dom"/>
</dbReference>
<feature type="domain" description="Abscisic acid G-protein coupled receptor-like" evidence="6">
    <location>
        <begin position="314"/>
        <end position="483"/>
    </location>
</feature>
<feature type="transmembrane region" description="Helical" evidence="5">
    <location>
        <begin position="418"/>
        <end position="441"/>
    </location>
</feature>
<evidence type="ECO:0000256" key="1">
    <source>
        <dbReference type="ARBA" id="ARBA00004141"/>
    </source>
</evidence>
<dbReference type="GO" id="GO:0016020">
    <property type="term" value="C:membrane"/>
    <property type="evidence" value="ECO:0007669"/>
    <property type="project" value="UniProtKB-SubCell"/>
</dbReference>